<organism evidence="7 8">
    <name type="scientific">Paramecium tetraurelia</name>
    <dbReference type="NCBI Taxonomy" id="5888"/>
    <lineage>
        <taxon>Eukaryota</taxon>
        <taxon>Sar</taxon>
        <taxon>Alveolata</taxon>
        <taxon>Ciliophora</taxon>
        <taxon>Intramacronucleata</taxon>
        <taxon>Oligohymenophorea</taxon>
        <taxon>Peniculida</taxon>
        <taxon>Parameciidae</taxon>
        <taxon>Paramecium</taxon>
    </lineage>
</organism>
<evidence type="ECO:0000256" key="4">
    <source>
        <dbReference type="PROSITE-ProRule" id="PRU00146"/>
    </source>
</evidence>
<evidence type="ECO:0000259" key="6">
    <source>
        <dbReference type="PROSITE" id="PS50016"/>
    </source>
</evidence>
<dbReference type="InterPro" id="IPR019787">
    <property type="entry name" value="Znf_PHD-finger"/>
</dbReference>
<dbReference type="PANTHER" id="PTHR31804">
    <property type="entry name" value="MEDIATOR OF RNA POLYMERASE II TRANSCRIPTION SUBUNIT 15"/>
    <property type="match status" value="1"/>
</dbReference>
<dbReference type="EMBL" id="CR548612">
    <property type="protein sequence ID" value="CAH03323.1"/>
    <property type="molecule type" value="Genomic_DNA"/>
</dbReference>
<dbReference type="RefSeq" id="XP_001346950.1">
    <property type="nucleotide sequence ID" value="XM_001346914.1"/>
</dbReference>
<evidence type="ECO:0000256" key="1">
    <source>
        <dbReference type="ARBA" id="ARBA00022723"/>
    </source>
</evidence>
<reference evidence="7 8" key="1">
    <citation type="journal article" date="2004" name="Curr. Biol.">
        <title>High coding density on the largest Paramecium tetraurelia somatic chromosome.</title>
        <authorList>
            <person name="Zagulski M."/>
            <person name="Nowak J.K."/>
            <person name="Le Mouel A."/>
            <person name="Nowacki M."/>
            <person name="Migdalski A."/>
            <person name="Gromadka R."/>
            <person name="Noel B."/>
            <person name="Blanc I."/>
            <person name="Dessen P."/>
            <person name="Wincker P."/>
            <person name="Keller A.M."/>
            <person name="Cohen J."/>
            <person name="Meyer E."/>
            <person name="Sperling L."/>
        </authorList>
    </citation>
    <scope>NUCLEOTIDE SEQUENCE [LARGE SCALE GENOMIC DNA]</scope>
    <source>
        <strain evidence="7 8">Stock d4-2</strain>
    </source>
</reference>
<dbReference type="InterPro" id="IPR013637">
    <property type="entry name" value="Lys_sp_deMease-like_dom"/>
</dbReference>
<dbReference type="InterPro" id="IPR001965">
    <property type="entry name" value="Znf_PHD"/>
</dbReference>
<dbReference type="SMART" id="SM00249">
    <property type="entry name" value="PHD"/>
    <property type="match status" value="1"/>
</dbReference>
<dbReference type="InParanoid" id="Q6BG97"/>
<dbReference type="eggNOG" id="KOG1632">
    <property type="taxonomic scope" value="Eukaryota"/>
</dbReference>
<dbReference type="PROSITE" id="PS01359">
    <property type="entry name" value="ZF_PHD_1"/>
    <property type="match status" value="1"/>
</dbReference>
<feature type="domain" description="PHD-type" evidence="6">
    <location>
        <begin position="1198"/>
        <end position="1278"/>
    </location>
</feature>
<keyword evidence="8" id="KW-1185">Reference proteome</keyword>
<dbReference type="InterPro" id="IPR011011">
    <property type="entry name" value="Znf_FYVE_PHD"/>
</dbReference>
<proteinExistence type="predicted"/>
<protein>
    <recommendedName>
        <fullName evidence="6">PHD-type domain-containing protein</fullName>
    </recommendedName>
</protein>
<dbReference type="InterPro" id="IPR019786">
    <property type="entry name" value="Zinc_finger_PHD-type_CS"/>
</dbReference>
<dbReference type="PANTHER" id="PTHR31804:SF2">
    <property type="entry name" value="CUE DOMAIN-CONTAINING PROTEIN-RELATED"/>
    <property type="match status" value="1"/>
</dbReference>
<dbReference type="Pfam" id="PF08429">
    <property type="entry name" value="PLU-1"/>
    <property type="match status" value="1"/>
</dbReference>
<dbReference type="GeneID" id="79573757"/>
<gene>
    <name evidence="7" type="ORF">PTMB.125</name>
</gene>
<evidence type="ECO:0000256" key="2">
    <source>
        <dbReference type="ARBA" id="ARBA00022771"/>
    </source>
</evidence>
<keyword evidence="2 4" id="KW-0863">Zinc-finger</keyword>
<evidence type="ECO:0000313" key="8">
    <source>
        <dbReference type="Proteomes" id="UP000000600"/>
    </source>
</evidence>
<keyword evidence="5" id="KW-0175">Coiled coil</keyword>
<feature type="coiled-coil region" evidence="5">
    <location>
        <begin position="248"/>
        <end position="299"/>
    </location>
</feature>
<feature type="coiled-coil region" evidence="5">
    <location>
        <begin position="1047"/>
        <end position="1074"/>
    </location>
</feature>
<dbReference type="GO" id="GO:0070847">
    <property type="term" value="C:core mediator complex"/>
    <property type="evidence" value="ECO:0000318"/>
    <property type="project" value="GO_Central"/>
</dbReference>
<name>Q6BG97_PARTE</name>
<dbReference type="SUPFAM" id="SSF57903">
    <property type="entry name" value="FYVE/PHD zinc finger"/>
    <property type="match status" value="1"/>
</dbReference>
<dbReference type="STRING" id="5888.Q6BG97"/>
<dbReference type="PROSITE" id="PS50016">
    <property type="entry name" value="ZF_PHD_2"/>
    <property type="match status" value="1"/>
</dbReference>
<dbReference type="Gene3D" id="3.30.40.10">
    <property type="entry name" value="Zinc/RING finger domain, C3HC4 (zinc finger)"/>
    <property type="match status" value="1"/>
</dbReference>
<keyword evidence="3" id="KW-0862">Zinc</keyword>
<dbReference type="Proteomes" id="UP000000600">
    <property type="component" value="Chromosome"/>
</dbReference>
<evidence type="ECO:0000313" key="7">
    <source>
        <dbReference type="EMBL" id="CAH03323.1"/>
    </source>
</evidence>
<dbReference type="GO" id="GO:0008270">
    <property type="term" value="F:zinc ion binding"/>
    <property type="evidence" value="ECO:0007669"/>
    <property type="project" value="UniProtKB-KW"/>
</dbReference>
<sequence length="1654" mass="196001">MNFIDDPMDIEQSDVKVQEVHQQNRFLHSKRMIIVNEKSQAIVPDKPEKTLEKFQKHVKVVIYLQKQSLIFQTEQIQNLSDIDDYLLFASSLILNQADETTTEDTKKKNKGFSGDGLILSGLTLTQEQVNEKALMFLKLMDYNIIKAKFYLLFPSLTIYNQFKHRHALKFTDEYMNEKIQQYISKLNEDKMMQQNKWKQDIMELINSKQKVHLAQLQTLLEQGQQLKYEVPEQIKQIHQSSIQIQKQLNKLFKEKQTLEKLKSALEKYEEQIPIITPEIQQLRDQVQKSEQFYQKLSKLPIPINENENFDLIFDKMISNSLSQKIQLRNLTSCNQEYKQIPIEIKAFEQLHKRLYEYVLDLVEKITKFTKTQQTKTRLGQQNSNQGERIEKITLAQAGKFNQQILQLIVTCDEFDSFNELYEQAIELNERARSQIDDPEMQQRLLMELLDCPFYLDVQEKLQSIIDYSQILDQIKQHMSSGQHQEANDQIQTLLNRGIINEDLKQLQDINLKVLEWNQLANEIINYHDSISLVDVYQEDFEIKQYPNTLFQPPQDIIKQLDPEKVQQINKIAERVQIWKDQLISLIDNKQLQVQQTNKKSNQNKSFNKLWELFKEGLKYKQELSLMVKVRQIILQILDWHAQVGIIKQTLRVNDDTTLQIDGMETIRKLYIQKHGFQQTQDQIDKLQQFQSPFISGNKDLQIIQALTQHIEKWNKNAQEAVQTQNQELIKNLLDEAPKLPVEEQLVKELQNLHASSLKVGWIKQIIQSQDPLFESIMIALQNDESIKQLKEEMLRIYAQNPQNKKKKEGTKLSKLAQNFFFNFQNTIKYYLKHLTNLDENKLKKLQPVKVSKLKDYQRDLQNDEISQQVDEWIDQFQQWQYQILNLNDEQQPKKKKKSKDSESQPESYFLTGDLLYYFKVPELLCLVLSGIEKNYISQELVGSIEKLVTINNQADMALKVSSIKDVHYYSQVFMPEFYVMDKKFRVINNWLQMAQEMINDTPRLKNLIMVQKLKPFLDYVDQIQLQELKTSQSQQQQQQQQYSTITQQQQSQTQQQLQQQQQQQQQQISNTKKKMFKSINKLKIKSQEESQPIVDQESVSIKHSKRVKQVSKLMRDDNIAFYDANVPLGKAFKQSPNEIQTQDPVIQSIKKNNNKRCYKKGLNRKVLPNLEVEINNPNFLEWIKMQSQELLNLYSQEEIYCICRQGGESAISDLQIIKSLNENNVQLFHQQCLKQQQQVKYMIFCDICEEWYHYECMGIKKLKEQSQDKYICRICLMKFNMPFLILNENLWDQYIDSSSELHDSYQKQKQGLEKNILPNSGEYIYSQLQLPTVDEFKDFLKIGKSLPAQLVELEILELLEQKLDQWLVSYTNLKNYSFPQLLALYAEGEWLPINLPQQKILLSIICQKEFLCTANELLQSRATFKTKQLKKPQMDKTEQLYAYIKEQQPELLQESDHQVIKTIQMLRVQQDLNNQFQSQLKQQQTLEQYDQLAIQYEKEIKLQIQKTEIKFSLPKLNELRQQITKIQQWNAEILAIFKDVDDIYTSNLSQQFYDSKPNFSDIQVKLKEYEMITLKIPNLYYEFLKTLQSKAEDIIIKIDSNVCQLSFDEQFDLCRTAYQLKCKIPQFKDLANNVSKDVQMRILQWLPYIKARLY</sequence>
<evidence type="ECO:0000256" key="3">
    <source>
        <dbReference type="ARBA" id="ARBA00022833"/>
    </source>
</evidence>
<dbReference type="Pfam" id="PF00628">
    <property type="entry name" value="PHD"/>
    <property type="match status" value="1"/>
</dbReference>
<keyword evidence="1" id="KW-0479">Metal-binding</keyword>
<accession>Q6BG97</accession>
<evidence type="ECO:0000256" key="5">
    <source>
        <dbReference type="SAM" id="Coils"/>
    </source>
</evidence>
<dbReference type="KEGG" id="ptm:PTMB.125"/>
<dbReference type="InterPro" id="IPR013083">
    <property type="entry name" value="Znf_RING/FYVE/PHD"/>
</dbReference>